<feature type="non-terminal residue" evidence="2">
    <location>
        <position position="155"/>
    </location>
</feature>
<keyword evidence="3" id="KW-1185">Reference proteome</keyword>
<proteinExistence type="predicted"/>
<accession>A0A9W4WLU7</accession>
<sequence length="155" mass="18238">QAKNSDEKKPELPDSEDSYDSLYRHTNHCEFKDTFEKTKAYPYKPSSLNLLIEKISLFLLDYFQKVFNNHEKSKPINKSRKKKTSQYELFILGETVDPRCLPIGYSTNMPPSSDTLIFMNHHVDNHFLIEPYCKIHINYCVMIITKYRLSLCCTS</sequence>
<comment type="caution">
    <text evidence="2">The sequence shown here is derived from an EMBL/GenBank/DDBJ whole genome shotgun (WGS) entry which is preliminary data.</text>
</comment>
<dbReference type="AlphaFoldDB" id="A0A9W4WLU7"/>
<feature type="region of interest" description="Disordered" evidence="1">
    <location>
        <begin position="1"/>
        <end position="20"/>
    </location>
</feature>
<dbReference type="EMBL" id="CAMKVN010000783">
    <property type="protein sequence ID" value="CAI2171124.1"/>
    <property type="molecule type" value="Genomic_DNA"/>
</dbReference>
<dbReference type="OrthoDB" id="2441216at2759"/>
<evidence type="ECO:0000256" key="1">
    <source>
        <dbReference type="SAM" id="MobiDB-lite"/>
    </source>
</evidence>
<gene>
    <name evidence="2" type="ORF">FWILDA_LOCUS4924</name>
</gene>
<dbReference type="Proteomes" id="UP001153678">
    <property type="component" value="Unassembled WGS sequence"/>
</dbReference>
<evidence type="ECO:0000313" key="2">
    <source>
        <dbReference type="EMBL" id="CAI2171124.1"/>
    </source>
</evidence>
<feature type="compositionally biased region" description="Basic and acidic residues" evidence="1">
    <location>
        <begin position="1"/>
        <end position="12"/>
    </location>
</feature>
<organism evidence="2 3">
    <name type="scientific">Funneliformis geosporum</name>
    <dbReference type="NCBI Taxonomy" id="1117311"/>
    <lineage>
        <taxon>Eukaryota</taxon>
        <taxon>Fungi</taxon>
        <taxon>Fungi incertae sedis</taxon>
        <taxon>Mucoromycota</taxon>
        <taxon>Glomeromycotina</taxon>
        <taxon>Glomeromycetes</taxon>
        <taxon>Glomerales</taxon>
        <taxon>Glomeraceae</taxon>
        <taxon>Funneliformis</taxon>
    </lineage>
</organism>
<protein>
    <submittedName>
        <fullName evidence="2">9656_t:CDS:1</fullName>
    </submittedName>
</protein>
<evidence type="ECO:0000313" key="3">
    <source>
        <dbReference type="Proteomes" id="UP001153678"/>
    </source>
</evidence>
<name>A0A9W4WLU7_9GLOM</name>
<reference evidence="2" key="1">
    <citation type="submission" date="2022-08" db="EMBL/GenBank/DDBJ databases">
        <authorList>
            <person name="Kallberg Y."/>
            <person name="Tangrot J."/>
            <person name="Rosling A."/>
        </authorList>
    </citation>
    <scope>NUCLEOTIDE SEQUENCE</scope>
    <source>
        <strain evidence="2">Wild A</strain>
    </source>
</reference>